<dbReference type="EMBL" id="CP024785">
    <property type="protein sequence ID" value="AUB34561.1"/>
    <property type="molecule type" value="Genomic_DNA"/>
</dbReference>
<organism evidence="1 2">
    <name type="scientific">Nostoc flagelliforme CCNUN1</name>
    <dbReference type="NCBI Taxonomy" id="2038116"/>
    <lineage>
        <taxon>Bacteria</taxon>
        <taxon>Bacillati</taxon>
        <taxon>Cyanobacteriota</taxon>
        <taxon>Cyanophyceae</taxon>
        <taxon>Nostocales</taxon>
        <taxon>Nostocaceae</taxon>
        <taxon>Nostoc</taxon>
    </lineage>
</organism>
<gene>
    <name evidence="1" type="ORF">COO91_00388</name>
</gene>
<dbReference type="KEGG" id="nfl:COO91_00388"/>
<accession>A0A2K8SGH5</accession>
<name>A0A2K8SGH5_9NOSO</name>
<reference evidence="1 2" key="1">
    <citation type="submission" date="2017-11" db="EMBL/GenBank/DDBJ databases">
        <title>Complete genome of a free-living desiccation-tolerant cyanobacterium and its photosynthetic adaptation to extreme terrestrial habitat.</title>
        <authorList>
            <person name="Shang J."/>
        </authorList>
    </citation>
    <scope>NUCLEOTIDE SEQUENCE [LARGE SCALE GENOMIC DNA]</scope>
    <source>
        <strain evidence="1 2">CCNUN1</strain>
    </source>
</reference>
<evidence type="ECO:0000313" key="2">
    <source>
        <dbReference type="Proteomes" id="UP000232003"/>
    </source>
</evidence>
<evidence type="ECO:0000313" key="1">
    <source>
        <dbReference type="EMBL" id="AUB34561.1"/>
    </source>
</evidence>
<dbReference type="AlphaFoldDB" id="A0A2K8SGH5"/>
<proteinExistence type="predicted"/>
<dbReference type="RefSeq" id="WP_339382411.1">
    <property type="nucleotide sequence ID" value="NZ_CAWNNC010000001.1"/>
</dbReference>
<protein>
    <submittedName>
        <fullName evidence="1">Uncharacterized protein</fullName>
    </submittedName>
</protein>
<keyword evidence="2" id="KW-1185">Reference proteome</keyword>
<sequence length="106" mass="11903">MPLNNWGVDSLFVVKLFTEVRKLKVKILSFTFYLSYNRNQDDKDIWEWGVGDEGAGGAGEAGGDEGDEGQELITISHAQCPMPHAQFPMPILNSTSEKLCHFVRSW</sequence>
<dbReference type="Proteomes" id="UP000232003">
    <property type="component" value="Chromosome"/>
</dbReference>